<evidence type="ECO:0000313" key="2">
    <source>
        <dbReference type="EMBL" id="TPX07021.1"/>
    </source>
</evidence>
<feature type="compositionally biased region" description="Polar residues" evidence="1">
    <location>
        <begin position="200"/>
        <end position="214"/>
    </location>
</feature>
<sequence length="828" mass="92181">MECLEHEDALPARRPNRASQRRGGDNGTIPTNGSLAEFDDMSSGVGTARVSARLFDSSLFSFEEPWACSIPRDPCMSRESTSASISSRSNTSSNSSRSHPACLPFFLNNPTILSPDRLDLFSCYYEDEDTRTEDSDTLSFCELDKDAGTNTILLYPYPKRPCNTSTSWPSANGTFFLPASSASSIASDYRELSKLEDISNHSSPSWPAQSTMPSKTLAESLDQSDVFVSNTYTAGHVAANVSNSSNHWRPKSARSARSSGRSPSPLIFGRLAGRGKLQKAGATTSLSTESCAPTDANTDSMVTDDQSSFENNKRRSQSGASPAPTLTREEFEALPVAIQRKYFSTLERLRFAQSSGMVEGIYHHYDDISHQNVKRRRPRQDRSSSEYLAGRIRRRSLRGPRSPVADAQWHSNLSDKSRKRQFTREEQVLLAKNLRASVILDAADEAIYKIGRRACKTSATDLHLQAPALSTQPSMESMKSGKQHAEKSNRESSVPDSFYDSFRWLDEEDDLDLRLFLDDYHANLRQDLPEPTQEMRPSFRRHLSISKIPFGRASVSSSRPATKDASAPASPAVNSASPVAGVHGRRRSRALSLISPKHAPSASLSSIDPYAAHYQDPEARLKLRVYLASPQKFDEAIEFGFPSTEAISPAPQVKDGMRSPGNYRSRHKSVGSEHMRTFLADEDEDDRIDDDEASAPDPESPKTPQQADKPTIRPVPQPIDTVFTHKPSESYAQAPANSREMTLRMTLTRPDLRADEDQIYGWQQQLQARRRSQTSPFQEDGPPPPASYIGEERSKESIERMLAGIDHWGPEPSDRGVMKRFWNRVRRS</sequence>
<organism evidence="2 3">
    <name type="scientific">Thyridium curvatum</name>
    <dbReference type="NCBI Taxonomy" id="1093900"/>
    <lineage>
        <taxon>Eukaryota</taxon>
        <taxon>Fungi</taxon>
        <taxon>Dikarya</taxon>
        <taxon>Ascomycota</taxon>
        <taxon>Pezizomycotina</taxon>
        <taxon>Sordariomycetes</taxon>
        <taxon>Sordariomycetidae</taxon>
        <taxon>Thyridiales</taxon>
        <taxon>Thyridiaceae</taxon>
        <taxon>Thyridium</taxon>
    </lineage>
</organism>
<evidence type="ECO:0000313" key="3">
    <source>
        <dbReference type="Proteomes" id="UP000319257"/>
    </source>
</evidence>
<dbReference type="InParanoid" id="A0A507AQ94"/>
<evidence type="ECO:0008006" key="4">
    <source>
        <dbReference type="Google" id="ProtNLM"/>
    </source>
</evidence>
<feature type="compositionally biased region" description="Polar residues" evidence="1">
    <location>
        <begin position="281"/>
        <end position="310"/>
    </location>
</feature>
<feature type="compositionally biased region" description="Low complexity" evidence="1">
    <location>
        <begin position="565"/>
        <end position="582"/>
    </location>
</feature>
<feature type="compositionally biased region" description="Basic and acidic residues" evidence="1">
    <location>
        <begin position="1"/>
        <end position="11"/>
    </location>
</feature>
<feature type="region of interest" description="Disordered" evidence="1">
    <location>
        <begin position="369"/>
        <end position="418"/>
    </location>
</feature>
<dbReference type="OrthoDB" id="5380370at2759"/>
<feature type="compositionally biased region" description="Acidic residues" evidence="1">
    <location>
        <begin position="680"/>
        <end position="694"/>
    </location>
</feature>
<gene>
    <name evidence="2" type="ORF">E0L32_011089</name>
</gene>
<feature type="region of interest" description="Disordered" evidence="1">
    <location>
        <begin position="242"/>
        <end position="327"/>
    </location>
</feature>
<dbReference type="EMBL" id="SKBQ01000097">
    <property type="protein sequence ID" value="TPX07021.1"/>
    <property type="molecule type" value="Genomic_DNA"/>
</dbReference>
<feature type="compositionally biased region" description="Polar residues" evidence="1">
    <location>
        <begin position="468"/>
        <end position="477"/>
    </location>
</feature>
<evidence type="ECO:0000256" key="1">
    <source>
        <dbReference type="SAM" id="MobiDB-lite"/>
    </source>
</evidence>
<feature type="region of interest" description="Disordered" evidence="1">
    <location>
        <begin position="646"/>
        <end position="741"/>
    </location>
</feature>
<name>A0A507AQ94_9PEZI</name>
<reference evidence="2 3" key="1">
    <citation type="submission" date="2019-06" db="EMBL/GenBank/DDBJ databases">
        <title>Draft genome sequence of the filamentous fungus Phialemoniopsis curvata isolated from diesel fuel.</title>
        <authorList>
            <person name="Varaljay V.A."/>
            <person name="Lyon W.J."/>
            <person name="Crouch A.L."/>
            <person name="Drake C.E."/>
            <person name="Hollomon J.M."/>
            <person name="Nadeau L.J."/>
            <person name="Nunn H.S."/>
            <person name="Stevenson B.S."/>
            <person name="Bojanowski C.L."/>
            <person name="Crookes-Goodson W.J."/>
        </authorList>
    </citation>
    <scope>NUCLEOTIDE SEQUENCE [LARGE SCALE GENOMIC DNA]</scope>
    <source>
        <strain evidence="2 3">D216</strain>
    </source>
</reference>
<comment type="caution">
    <text evidence="2">The sequence shown here is derived from an EMBL/GenBank/DDBJ whole genome shotgun (WGS) entry which is preliminary data.</text>
</comment>
<feature type="compositionally biased region" description="Polar residues" evidence="1">
    <location>
        <begin position="765"/>
        <end position="777"/>
    </location>
</feature>
<dbReference type="GeneID" id="41978536"/>
<dbReference type="AlphaFoldDB" id="A0A507AQ94"/>
<keyword evidence="3" id="KW-1185">Reference proteome</keyword>
<dbReference type="Proteomes" id="UP000319257">
    <property type="component" value="Unassembled WGS sequence"/>
</dbReference>
<feature type="region of interest" description="Disordered" evidence="1">
    <location>
        <begin position="466"/>
        <end position="496"/>
    </location>
</feature>
<protein>
    <recommendedName>
        <fullName evidence="4">Mucin</fullName>
    </recommendedName>
</protein>
<dbReference type="RefSeq" id="XP_030988732.1">
    <property type="nucleotide sequence ID" value="XM_031133780.1"/>
</dbReference>
<accession>A0A507AQ94</accession>
<feature type="region of interest" description="Disordered" evidence="1">
    <location>
        <begin position="79"/>
        <end position="98"/>
    </location>
</feature>
<proteinExistence type="predicted"/>
<feature type="region of interest" description="Disordered" evidence="1">
    <location>
        <begin position="553"/>
        <end position="584"/>
    </location>
</feature>
<feature type="region of interest" description="Disordered" evidence="1">
    <location>
        <begin position="765"/>
        <end position="794"/>
    </location>
</feature>
<feature type="region of interest" description="Disordered" evidence="1">
    <location>
        <begin position="198"/>
        <end position="217"/>
    </location>
</feature>
<feature type="region of interest" description="Disordered" evidence="1">
    <location>
        <begin position="1"/>
        <end position="40"/>
    </location>
</feature>
<feature type="compositionally biased region" description="Low complexity" evidence="1">
    <location>
        <begin position="255"/>
        <end position="265"/>
    </location>
</feature>